<proteinExistence type="predicted"/>
<feature type="compositionally biased region" description="Acidic residues" evidence="1">
    <location>
        <begin position="869"/>
        <end position="880"/>
    </location>
</feature>
<feature type="domain" description="FHA" evidence="2">
    <location>
        <begin position="103"/>
        <end position="162"/>
    </location>
</feature>
<feature type="compositionally biased region" description="Basic and acidic residues" evidence="1">
    <location>
        <begin position="746"/>
        <end position="755"/>
    </location>
</feature>
<evidence type="ECO:0000313" key="4">
    <source>
        <dbReference type="Proteomes" id="UP000283530"/>
    </source>
</evidence>
<evidence type="ECO:0000313" key="3">
    <source>
        <dbReference type="EMBL" id="RWR86646.1"/>
    </source>
</evidence>
<dbReference type="PROSITE" id="PS50006">
    <property type="entry name" value="FHA_DOMAIN"/>
    <property type="match status" value="1"/>
</dbReference>
<dbReference type="Pfam" id="PF00498">
    <property type="entry name" value="FHA"/>
    <property type="match status" value="1"/>
</dbReference>
<evidence type="ECO:0000259" key="2">
    <source>
        <dbReference type="PROSITE" id="PS50006"/>
    </source>
</evidence>
<dbReference type="AlphaFoldDB" id="A0A3S3N1T0"/>
<protein>
    <submittedName>
        <fullName evidence="3">Protein Spindly isoform X1</fullName>
    </submittedName>
</protein>
<dbReference type="InterPro" id="IPR000253">
    <property type="entry name" value="FHA_dom"/>
</dbReference>
<feature type="region of interest" description="Disordered" evidence="1">
    <location>
        <begin position="1"/>
        <end position="50"/>
    </location>
</feature>
<dbReference type="PANTHER" id="PTHR47458">
    <property type="entry name" value="SMAD/FHA DOMAIN-CONTAINING PROTEIN"/>
    <property type="match status" value="1"/>
</dbReference>
<feature type="compositionally biased region" description="Basic and acidic residues" evidence="1">
    <location>
        <begin position="557"/>
        <end position="566"/>
    </location>
</feature>
<dbReference type="EMBL" id="QPKB01000006">
    <property type="protein sequence ID" value="RWR86646.1"/>
    <property type="molecule type" value="Genomic_DNA"/>
</dbReference>
<dbReference type="SUPFAM" id="SSF49879">
    <property type="entry name" value="SMAD/FHA domain"/>
    <property type="match status" value="1"/>
</dbReference>
<name>A0A3S3N1T0_9MAGN</name>
<reference evidence="3 4" key="1">
    <citation type="journal article" date="2019" name="Nat. Plants">
        <title>Stout camphor tree genome fills gaps in understanding of flowering plant genome evolution.</title>
        <authorList>
            <person name="Chaw S.M."/>
            <person name="Liu Y.C."/>
            <person name="Wu Y.W."/>
            <person name="Wang H.Y."/>
            <person name="Lin C.I."/>
            <person name="Wu C.S."/>
            <person name="Ke H.M."/>
            <person name="Chang L.Y."/>
            <person name="Hsu C.Y."/>
            <person name="Yang H.T."/>
            <person name="Sudianto E."/>
            <person name="Hsu M.H."/>
            <person name="Wu K.P."/>
            <person name="Wang L.N."/>
            <person name="Leebens-Mack J.H."/>
            <person name="Tsai I.J."/>
        </authorList>
    </citation>
    <scope>NUCLEOTIDE SEQUENCE [LARGE SCALE GENOMIC DNA]</scope>
    <source>
        <strain evidence="4">cv. Chaw 1501</strain>
        <tissue evidence="3">Young leaves</tissue>
    </source>
</reference>
<dbReference type="PANTHER" id="PTHR47458:SF1">
    <property type="entry name" value="SMAD_FHA DOMAIN-CONTAINING PROTEIN"/>
    <property type="match status" value="1"/>
</dbReference>
<organism evidence="3 4">
    <name type="scientific">Cinnamomum micranthum f. kanehirae</name>
    <dbReference type="NCBI Taxonomy" id="337451"/>
    <lineage>
        <taxon>Eukaryota</taxon>
        <taxon>Viridiplantae</taxon>
        <taxon>Streptophyta</taxon>
        <taxon>Embryophyta</taxon>
        <taxon>Tracheophyta</taxon>
        <taxon>Spermatophyta</taxon>
        <taxon>Magnoliopsida</taxon>
        <taxon>Magnoliidae</taxon>
        <taxon>Laurales</taxon>
        <taxon>Lauraceae</taxon>
        <taxon>Cinnamomum</taxon>
    </lineage>
</organism>
<sequence length="880" mass="97551">MSSKDSEASSNSKPVHQNPKPKEEEEEEKVGETNPPQHQQQQQEEERVLSPKPIQVIRSIAQKICSHPLQNSDPAVWAVLTAVSVSARKRPQGVNILLNADEHCFGRVVDDPCFQIEGTAVSANHCKIYRKKTEDAELTSTSICFFLKDTSTNGTYLNWNKLRKQSPEAKIKHGDIISFVTPPHNESSLVFVFREVNKSMCGTSSKRKSGDIGSESKRLKGLGIGSHEGPISLDDVRSLQRSNTELRKALESHVHTIETMRSENRGAVLRHENELKQLKESVSHSYLEKLKELRLMLEVKQKQLVEVNTISSERQHAMEDLKERVSASIQSRVEADEIINSQKATISELEVRLDEERNLRKEEREKAAADLKAALQRAHTEAQEEIKRQADAASKQQKEQQEIISKLQESDKESRALLETLRSKLEHTRESFVTSEKKVRQLEAQLHEEQLATANGRKVAREEAWAKVSALELEIAAAIRDLAIEKQRFQGARERIILRETQLRAFYSTTDEISSLFAKQQEQLKAMRKTLEDEENYENTSIDIDLNAVKENLNGVLDKERNDRQRNITAREASGMSTPKNIRTEGDNASDDASATEKHDCDLGSQEDGCTQDAECTSADPSVKGFGSYIGTEPVPDADGEPIDTERVLGTESEAIDIGFSQHVVMHKCSNLAGDKMQLDNEEQENGEQPRTTDDEDGRCSQPKNQLEALIKAVEDTEPDTIRTADLLASEVAGSWAISTAPSVHGENESPRSAEHTGANNDDETPVTGFSDGQAAASQNAPVIAAKRLSQERQALNAMIQIVAPEFKEQFENGGRDESMSDGDTEGSSGDNDDDDEDGDAAMVKDKSDAISDADSKDSGDTCNKDGGDSEDQTQEDSVG</sequence>
<feature type="compositionally biased region" description="Basic and acidic residues" evidence="1">
    <location>
        <begin position="843"/>
        <end position="868"/>
    </location>
</feature>
<feature type="region of interest" description="Disordered" evidence="1">
    <location>
        <begin position="680"/>
        <end position="702"/>
    </location>
</feature>
<feature type="region of interest" description="Disordered" evidence="1">
    <location>
        <begin position="377"/>
        <end position="404"/>
    </location>
</feature>
<feature type="compositionally biased region" description="Basic and acidic residues" evidence="1">
    <location>
        <begin position="809"/>
        <end position="819"/>
    </location>
</feature>
<feature type="region of interest" description="Disordered" evidence="1">
    <location>
        <begin position="809"/>
        <end position="880"/>
    </location>
</feature>
<feature type="region of interest" description="Disordered" evidence="1">
    <location>
        <begin position="742"/>
        <end position="778"/>
    </location>
</feature>
<accession>A0A3S3N1T0</accession>
<feature type="compositionally biased region" description="Basic and acidic residues" evidence="1">
    <location>
        <begin position="378"/>
        <end position="401"/>
    </location>
</feature>
<feature type="compositionally biased region" description="Acidic residues" evidence="1">
    <location>
        <begin position="820"/>
        <end position="840"/>
    </location>
</feature>
<gene>
    <name evidence="3" type="ORF">CKAN_01555500</name>
</gene>
<dbReference type="Gene3D" id="2.60.200.20">
    <property type="match status" value="1"/>
</dbReference>
<dbReference type="Proteomes" id="UP000283530">
    <property type="component" value="Unassembled WGS sequence"/>
</dbReference>
<keyword evidence="4" id="KW-1185">Reference proteome</keyword>
<evidence type="ECO:0000256" key="1">
    <source>
        <dbReference type="SAM" id="MobiDB-lite"/>
    </source>
</evidence>
<dbReference type="STRING" id="337451.A0A3S3N1T0"/>
<comment type="caution">
    <text evidence="3">The sequence shown here is derived from an EMBL/GenBank/DDBJ whole genome shotgun (WGS) entry which is preliminary data.</text>
</comment>
<dbReference type="InterPro" id="IPR008984">
    <property type="entry name" value="SMAD_FHA_dom_sf"/>
</dbReference>
<dbReference type="OrthoDB" id="687730at2759"/>
<feature type="region of interest" description="Disordered" evidence="1">
    <location>
        <begin position="204"/>
        <end position="224"/>
    </location>
</feature>
<dbReference type="SMART" id="SM00240">
    <property type="entry name" value="FHA"/>
    <property type="match status" value="1"/>
</dbReference>
<feature type="compositionally biased region" description="Basic and acidic residues" evidence="1">
    <location>
        <begin position="208"/>
        <end position="218"/>
    </location>
</feature>
<feature type="region of interest" description="Disordered" evidence="1">
    <location>
        <begin position="556"/>
        <end position="642"/>
    </location>
</feature>